<protein>
    <submittedName>
        <fullName evidence="2">Alpha/beta fold hydrolase</fullName>
    </submittedName>
</protein>
<accession>A0A931IF83</accession>
<dbReference type="RefSeq" id="WP_196151777.1">
    <property type="nucleotide sequence ID" value="NZ_JADMLG010000011.1"/>
</dbReference>
<keyword evidence="2" id="KW-0378">Hydrolase</keyword>
<dbReference type="EMBL" id="JADMLG010000011">
    <property type="protein sequence ID" value="MBH0779458.1"/>
    <property type="molecule type" value="Genomic_DNA"/>
</dbReference>
<dbReference type="InterPro" id="IPR000073">
    <property type="entry name" value="AB_hydrolase_1"/>
</dbReference>
<dbReference type="Proteomes" id="UP000655751">
    <property type="component" value="Unassembled WGS sequence"/>
</dbReference>
<evidence type="ECO:0000313" key="2">
    <source>
        <dbReference type="EMBL" id="MBH0779458.1"/>
    </source>
</evidence>
<dbReference type="AlphaFoldDB" id="A0A931IF83"/>
<evidence type="ECO:0000259" key="1">
    <source>
        <dbReference type="SMART" id="SM00471"/>
    </source>
</evidence>
<dbReference type="InterPro" id="IPR029058">
    <property type="entry name" value="AB_hydrolase_fold"/>
</dbReference>
<name>A0A931IF83_9NOCA</name>
<dbReference type="PANTHER" id="PTHR35569:SF1">
    <property type="entry name" value="CYANAMIDE HYDRATASE DDI2-RELATED"/>
    <property type="match status" value="1"/>
</dbReference>
<dbReference type="GO" id="GO:0016787">
    <property type="term" value="F:hydrolase activity"/>
    <property type="evidence" value="ECO:0007669"/>
    <property type="project" value="UniProtKB-KW"/>
</dbReference>
<dbReference type="Pfam" id="PF00561">
    <property type="entry name" value="Abhydrolase_1"/>
    <property type="match status" value="1"/>
</dbReference>
<keyword evidence="3" id="KW-1185">Reference proteome</keyword>
<feature type="domain" description="HD/PDEase" evidence="1">
    <location>
        <begin position="78"/>
        <end position="170"/>
    </location>
</feature>
<dbReference type="InterPro" id="IPR006674">
    <property type="entry name" value="HD_domain"/>
</dbReference>
<evidence type="ECO:0000313" key="3">
    <source>
        <dbReference type="Proteomes" id="UP000655751"/>
    </source>
</evidence>
<dbReference type="Gene3D" id="3.40.50.1820">
    <property type="entry name" value="alpha/beta hydrolase"/>
    <property type="match status" value="1"/>
</dbReference>
<dbReference type="InterPro" id="IPR003607">
    <property type="entry name" value="HD/PDEase_dom"/>
</dbReference>
<dbReference type="CDD" id="cd00077">
    <property type="entry name" value="HDc"/>
    <property type="match status" value="1"/>
</dbReference>
<proteinExistence type="predicted"/>
<dbReference type="Gene3D" id="1.10.3210.10">
    <property type="entry name" value="Hypothetical protein af1432"/>
    <property type="match status" value="1"/>
</dbReference>
<dbReference type="SMART" id="SM00471">
    <property type="entry name" value="HDc"/>
    <property type="match status" value="1"/>
</dbReference>
<dbReference type="Pfam" id="PF01966">
    <property type="entry name" value="HD"/>
    <property type="match status" value="1"/>
</dbReference>
<reference evidence="2" key="1">
    <citation type="submission" date="2020-11" db="EMBL/GenBank/DDBJ databases">
        <title>Nocardia NEAU-351.nov., a novel actinomycete isolated from the cow dung.</title>
        <authorList>
            <person name="Zhang X."/>
        </authorList>
    </citation>
    <scope>NUCLEOTIDE SEQUENCE</scope>
    <source>
        <strain evidence="2">NEAU-351</strain>
    </source>
</reference>
<comment type="caution">
    <text evidence="2">The sequence shown here is derived from an EMBL/GenBank/DDBJ whole genome shotgun (WGS) entry which is preliminary data.</text>
</comment>
<dbReference type="PANTHER" id="PTHR35569">
    <property type="entry name" value="CYANAMIDE HYDRATASE DDI2-RELATED"/>
    <property type="match status" value="1"/>
</dbReference>
<dbReference type="SUPFAM" id="SSF53474">
    <property type="entry name" value="alpha/beta-Hydrolases"/>
    <property type="match status" value="1"/>
</dbReference>
<dbReference type="SUPFAM" id="SSF109604">
    <property type="entry name" value="HD-domain/PDEase-like"/>
    <property type="match status" value="1"/>
</dbReference>
<organism evidence="2 3">
    <name type="scientific">Nocardia bovistercoris</name>
    <dbReference type="NCBI Taxonomy" id="2785916"/>
    <lineage>
        <taxon>Bacteria</taxon>
        <taxon>Bacillati</taxon>
        <taxon>Actinomycetota</taxon>
        <taxon>Actinomycetes</taxon>
        <taxon>Mycobacteriales</taxon>
        <taxon>Nocardiaceae</taxon>
        <taxon>Nocardia</taxon>
    </lineage>
</organism>
<gene>
    <name evidence="2" type="ORF">IT779_24630</name>
</gene>
<sequence>MAESPLGTLEWARADNGALSFAERATFRRAALRAQLAEIRARALTALAPVEGTSPRADTAPPDSALTRTAYSLAADTYSAPLLHHCLRSWRWAELFARRDRVRFDPEILYLACLLHDLALPNPVEGHCFAVTGGIDAKTRLLADGADEATATRVAEAIAAHMNIDVPLELGPEAHLLHAGAHLDVAGTRYTALPTTALRAVLADHPRTGFVTEFGGHMRAQAAAAPHTRAGLAWRAGMAIPLKRNPLNKLEAVARPDEPIGAPLTLPDGLTGVEAGPPDATPVLLLHGMMGGAWQFSWFQKALTEAGYRSLAINYRGHHDSRPVPALGRVRVADYVRDALVAREYLGAAPIVVGQSMGGLLAQVLAARGAVAAAVFQCSLPPAGIRWEGARNPRTMPAHIPAGLLRRPLTPNRAELDDLIFNRIPAADRPAFFHRQVPESSRAGVEIAYGAIEVDPAAVTCPTLSVSAAHDRLVYPRIGAAIADRYRGDHLEIPDAGHYALVGEPGWDKTAARIIAWMDERRGRGGATLDN</sequence>